<keyword evidence="1" id="KW-0472">Membrane</keyword>
<dbReference type="Proteomes" id="UP000179102">
    <property type="component" value="Unassembled WGS sequence"/>
</dbReference>
<dbReference type="PANTHER" id="PTHR34387:SF1">
    <property type="entry name" value="PERIPLASMIC IMMUNOGENIC PROTEIN"/>
    <property type="match status" value="1"/>
</dbReference>
<dbReference type="Gene3D" id="3.30.70.2970">
    <property type="entry name" value="Protein of unknown function (DUF541), domain 2"/>
    <property type="match status" value="1"/>
</dbReference>
<reference evidence="2 3" key="1">
    <citation type="journal article" date="2016" name="Nat. Commun.">
        <title>Thousands of microbial genomes shed light on interconnected biogeochemical processes in an aquifer system.</title>
        <authorList>
            <person name="Anantharaman K."/>
            <person name="Brown C.T."/>
            <person name="Hug L.A."/>
            <person name="Sharon I."/>
            <person name="Castelle C.J."/>
            <person name="Probst A.J."/>
            <person name="Thomas B.C."/>
            <person name="Singh A."/>
            <person name="Wilkins M.J."/>
            <person name="Karaoz U."/>
            <person name="Brodie E.L."/>
            <person name="Williams K.H."/>
            <person name="Hubbard S.S."/>
            <person name="Banfield J.F."/>
        </authorList>
    </citation>
    <scope>NUCLEOTIDE SEQUENCE [LARGE SCALE GENOMIC DNA]</scope>
</reference>
<feature type="transmembrane region" description="Helical" evidence="1">
    <location>
        <begin position="12"/>
        <end position="30"/>
    </location>
</feature>
<proteinExistence type="predicted"/>
<dbReference type="STRING" id="1797711.A2870_02060"/>
<protein>
    <submittedName>
        <fullName evidence="2">Uncharacterized protein</fullName>
    </submittedName>
</protein>
<dbReference type="InterPro" id="IPR007497">
    <property type="entry name" value="SIMPL/DUF541"/>
</dbReference>
<dbReference type="Pfam" id="PF04402">
    <property type="entry name" value="SIMPL"/>
    <property type="match status" value="1"/>
</dbReference>
<dbReference type="PANTHER" id="PTHR34387">
    <property type="entry name" value="SLR1258 PROTEIN"/>
    <property type="match status" value="1"/>
</dbReference>
<dbReference type="EMBL" id="MFAZ01000040">
    <property type="protein sequence ID" value="OGD86557.1"/>
    <property type="molecule type" value="Genomic_DNA"/>
</dbReference>
<dbReference type="InterPro" id="IPR052022">
    <property type="entry name" value="26kDa_periplasmic_antigen"/>
</dbReference>
<dbReference type="AlphaFoldDB" id="A0A1F5G3Y1"/>
<gene>
    <name evidence="2" type="ORF">A2870_02060</name>
</gene>
<dbReference type="GO" id="GO:0006974">
    <property type="term" value="P:DNA damage response"/>
    <property type="evidence" value="ECO:0007669"/>
    <property type="project" value="TreeGrafter"/>
</dbReference>
<accession>A0A1F5G3Y1</accession>
<dbReference type="Gene3D" id="3.30.110.170">
    <property type="entry name" value="Protein of unknown function (DUF541), domain 1"/>
    <property type="match status" value="1"/>
</dbReference>
<evidence type="ECO:0000313" key="3">
    <source>
        <dbReference type="Proteomes" id="UP000179102"/>
    </source>
</evidence>
<sequence>MAQKLNLNPNLIWPLVILIIAFGAFFTKPWQTKPLETISVSAQGKAQVKPNVAKFTATVETQNQSLDQARSANQQKVSTLVTKLKSQGIEDKDIKTQNISGGPGYEAQTLIYPVPRTTTNQVSTTIEVTVRNFDIADSVLATLTQNGASNIYGPSLTVDDSTLEEVKAKARDDAVEDARKKADQLAKASDRKVGKVIKIQEQGDFGYPIPILAQGGEDLKRQASQIQPGQNEVTINLQVDFSIK</sequence>
<comment type="caution">
    <text evidence="2">The sequence shown here is derived from an EMBL/GenBank/DDBJ whole genome shotgun (WGS) entry which is preliminary data.</text>
</comment>
<keyword evidence="1" id="KW-0812">Transmembrane</keyword>
<evidence type="ECO:0000313" key="2">
    <source>
        <dbReference type="EMBL" id="OGD86557.1"/>
    </source>
</evidence>
<organism evidence="2 3">
    <name type="scientific">Candidatus Curtissbacteria bacterium RIFCSPHIGHO2_01_FULL_41_11</name>
    <dbReference type="NCBI Taxonomy" id="1797711"/>
    <lineage>
        <taxon>Bacteria</taxon>
        <taxon>Candidatus Curtissiibacteriota</taxon>
    </lineage>
</organism>
<evidence type="ECO:0000256" key="1">
    <source>
        <dbReference type="SAM" id="Phobius"/>
    </source>
</evidence>
<keyword evidence="1" id="KW-1133">Transmembrane helix</keyword>
<name>A0A1F5G3Y1_9BACT</name>